<reference evidence="1 2" key="1">
    <citation type="submission" date="2013-08" db="EMBL/GenBank/DDBJ databases">
        <authorList>
            <person name="Weinstock G."/>
            <person name="Sodergren E."/>
            <person name="Wylie T."/>
            <person name="Fulton L."/>
            <person name="Fulton R."/>
            <person name="Fronick C."/>
            <person name="O'Laughlin M."/>
            <person name="Godfrey J."/>
            <person name="Miner T."/>
            <person name="Herter B."/>
            <person name="Appelbaum E."/>
            <person name="Cordes M."/>
            <person name="Lek S."/>
            <person name="Wollam A."/>
            <person name="Pepin K.H."/>
            <person name="Palsikar V.B."/>
            <person name="Mitreva M."/>
            <person name="Wilson R.K."/>
        </authorList>
    </citation>
    <scope>NUCLEOTIDE SEQUENCE [LARGE SCALE GENOMIC DNA]</scope>
    <source>
        <strain evidence="1 2">ATCC 15930</strain>
    </source>
</reference>
<comment type="caution">
    <text evidence="1">The sequence shown here is derived from an EMBL/GenBank/DDBJ whole genome shotgun (WGS) entry which is preliminary data.</text>
</comment>
<dbReference type="Proteomes" id="UP000027442">
    <property type="component" value="Unassembled WGS sequence"/>
</dbReference>
<sequence>MNKPARGAFIVKSAINERKPMQRAIRPYSNVDAALTHINNHN</sequence>
<organism evidence="1 2">
    <name type="scientific">Hoylesella loescheii DSM 19665 = JCM 12249 = ATCC 15930</name>
    <dbReference type="NCBI Taxonomy" id="1122985"/>
    <lineage>
        <taxon>Bacteria</taxon>
        <taxon>Pseudomonadati</taxon>
        <taxon>Bacteroidota</taxon>
        <taxon>Bacteroidia</taxon>
        <taxon>Bacteroidales</taxon>
        <taxon>Prevotellaceae</taxon>
        <taxon>Hoylesella</taxon>
    </lineage>
</organism>
<gene>
    <name evidence="1" type="ORF">HMPREF1991_02753</name>
</gene>
<name>A0A069QEI3_HOYLO</name>
<protein>
    <submittedName>
        <fullName evidence="1">Uncharacterized protein</fullName>
    </submittedName>
</protein>
<dbReference type="HOGENOM" id="CLU_3294628_0_0_10"/>
<evidence type="ECO:0000313" key="2">
    <source>
        <dbReference type="Proteomes" id="UP000027442"/>
    </source>
</evidence>
<dbReference type="RefSeq" id="WP_018967240.1">
    <property type="nucleotide sequence ID" value="NZ_KB899213.1"/>
</dbReference>
<evidence type="ECO:0000313" key="1">
    <source>
        <dbReference type="EMBL" id="KDR51185.1"/>
    </source>
</evidence>
<dbReference type="PATRIC" id="fig|1122985.7.peg.2848"/>
<accession>A0A069QEI3</accession>
<proteinExistence type="predicted"/>
<dbReference type="EMBL" id="JNGW01000119">
    <property type="protein sequence ID" value="KDR51185.1"/>
    <property type="molecule type" value="Genomic_DNA"/>
</dbReference>
<dbReference type="AlphaFoldDB" id="A0A069QEI3"/>
<keyword evidence="2" id="KW-1185">Reference proteome</keyword>